<evidence type="ECO:0000313" key="2">
    <source>
        <dbReference type="EMBL" id="GAK76726.1"/>
    </source>
</evidence>
<name>A0A081DCT0_NONUL</name>
<dbReference type="InterPro" id="IPR025381">
    <property type="entry name" value="DUF4296"/>
</dbReference>
<dbReference type="AlphaFoldDB" id="A0A081DCT0"/>
<accession>A0A081DCT0</accession>
<protein>
    <recommendedName>
        <fullName evidence="1">DUF4296 domain-containing protein</fullName>
    </recommendedName>
</protein>
<organism evidence="2 3">
    <name type="scientific">Nonlabens ulvanivorans</name>
    <name type="common">Persicivirga ulvanivorans</name>
    <dbReference type="NCBI Taxonomy" id="906888"/>
    <lineage>
        <taxon>Bacteria</taxon>
        <taxon>Pseudomonadati</taxon>
        <taxon>Bacteroidota</taxon>
        <taxon>Flavobacteriia</taxon>
        <taxon>Flavobacteriales</taxon>
        <taxon>Flavobacteriaceae</taxon>
        <taxon>Nonlabens</taxon>
    </lineage>
</organism>
<evidence type="ECO:0000313" key="3">
    <source>
        <dbReference type="Proteomes" id="UP000028980"/>
    </source>
</evidence>
<dbReference type="PROSITE" id="PS51257">
    <property type="entry name" value="PROKAR_LIPOPROTEIN"/>
    <property type="match status" value="1"/>
</dbReference>
<comment type="caution">
    <text evidence="2">The sequence shown here is derived from an EMBL/GenBank/DDBJ whole genome shotgun (WGS) entry which is preliminary data.</text>
</comment>
<dbReference type="Pfam" id="PF14129">
    <property type="entry name" value="DUF4296"/>
    <property type="match status" value="1"/>
</dbReference>
<dbReference type="Proteomes" id="UP000028980">
    <property type="component" value="Unassembled WGS sequence"/>
</dbReference>
<gene>
    <name evidence="2" type="ORF">JCM19296_2326</name>
</gene>
<evidence type="ECO:0000259" key="1">
    <source>
        <dbReference type="Pfam" id="PF14129"/>
    </source>
</evidence>
<sequence>MRKLLAILSLLIIGACSGIERTPKPDPFFDTEKMASIMTDVYLIEGSMTSNRKSFVDLGIIPDQYVYQKHGIDSISFKNNFNYYADRIEDFIEVLDLVDEKLLVIKDSVTARQDNTKKDAPQINPVSEERIRKLDSARSSIISYPKESK</sequence>
<proteinExistence type="predicted"/>
<feature type="domain" description="DUF4296" evidence="1">
    <location>
        <begin position="25"/>
        <end position="106"/>
    </location>
</feature>
<reference evidence="2 3" key="1">
    <citation type="journal article" date="2014" name="Genome Announc.">
        <title>Draft Genome Sequences of Marine Flavobacterium Nonlabens Strains NR17, NR24, NR27, NR32, NR33, and Ara13.</title>
        <authorList>
            <person name="Nakanishi M."/>
            <person name="Meirelles P."/>
            <person name="Suzuki R."/>
            <person name="Takatani N."/>
            <person name="Mino S."/>
            <person name="Suda W."/>
            <person name="Oshima K."/>
            <person name="Hattori M."/>
            <person name="Ohkuma M."/>
            <person name="Hosokawa M."/>
            <person name="Miyashita K."/>
            <person name="Thompson F.L."/>
            <person name="Niwa A."/>
            <person name="Sawabe T."/>
            <person name="Sawabe T."/>
        </authorList>
    </citation>
    <scope>NUCLEOTIDE SEQUENCE [LARGE SCALE GENOMIC DNA]</scope>
    <source>
        <strain evidence="3">JCM19296</strain>
    </source>
</reference>
<dbReference type="EMBL" id="BBLG01000005">
    <property type="protein sequence ID" value="GAK76726.1"/>
    <property type="molecule type" value="Genomic_DNA"/>
</dbReference>